<dbReference type="Gene3D" id="2.30.30.60">
    <property type="match status" value="1"/>
</dbReference>
<feature type="domain" description="Mechanosensitive ion channel MscS" evidence="8">
    <location>
        <begin position="106"/>
        <end position="172"/>
    </location>
</feature>
<protein>
    <recommendedName>
        <fullName evidence="7">Small-conductance mechanosensitive channel</fullName>
    </recommendedName>
</protein>
<evidence type="ECO:0000259" key="9">
    <source>
        <dbReference type="Pfam" id="PF21082"/>
    </source>
</evidence>
<feature type="transmembrane region" description="Helical" evidence="7">
    <location>
        <begin position="89"/>
        <end position="116"/>
    </location>
</feature>
<evidence type="ECO:0000259" key="8">
    <source>
        <dbReference type="Pfam" id="PF00924"/>
    </source>
</evidence>
<dbReference type="Proteomes" id="UP000516369">
    <property type="component" value="Chromosome"/>
</dbReference>
<keyword evidence="11" id="KW-1185">Reference proteome</keyword>
<dbReference type="Gene3D" id="1.10.287.1260">
    <property type="match status" value="1"/>
</dbReference>
<dbReference type="KEGG" id="dvn:HQ394_12500"/>
<gene>
    <name evidence="10" type="ORF">HQ394_12500</name>
</gene>
<keyword evidence="7" id="KW-0406">Ion transport</keyword>
<evidence type="ECO:0000313" key="10">
    <source>
        <dbReference type="EMBL" id="QNT70004.1"/>
    </source>
</evidence>
<comment type="function">
    <text evidence="7">Mechanosensitive channel that participates in the regulation of osmotic pressure changes within the cell, opening in response to stretch forces in the membrane lipid bilayer, without the need for other proteins. Contributes to normal resistance to hypoosmotic shock. Forms an ion channel of 1.0 nanosiemens conductance with a slight preference for anions.</text>
</comment>
<dbReference type="GO" id="GO:0005886">
    <property type="term" value="C:plasma membrane"/>
    <property type="evidence" value="ECO:0007669"/>
    <property type="project" value="UniProtKB-SubCell"/>
</dbReference>
<reference evidence="10 11" key="1">
    <citation type="submission" date="2020-05" db="EMBL/GenBank/DDBJ databases">
        <title>Complete closed genome sequence of Defluviicoccus vanus.</title>
        <authorList>
            <person name="Bessarab I."/>
            <person name="Arumugam K."/>
            <person name="Maszenan A.M."/>
            <person name="Seviour R.J."/>
            <person name="Williams R.B."/>
        </authorList>
    </citation>
    <scope>NUCLEOTIDE SEQUENCE [LARGE SCALE GENOMIC DNA]</scope>
    <source>
        <strain evidence="10 11">Ben 114</strain>
    </source>
</reference>
<feature type="transmembrane region" description="Helical" evidence="7">
    <location>
        <begin position="60"/>
        <end position="83"/>
    </location>
</feature>
<dbReference type="GO" id="GO:0008381">
    <property type="term" value="F:mechanosensitive monoatomic ion channel activity"/>
    <property type="evidence" value="ECO:0007669"/>
    <property type="project" value="InterPro"/>
</dbReference>
<dbReference type="SUPFAM" id="SSF82861">
    <property type="entry name" value="Mechanosensitive channel protein MscS (YggB), transmembrane region"/>
    <property type="match status" value="1"/>
</dbReference>
<dbReference type="InterPro" id="IPR011066">
    <property type="entry name" value="MscS_channel_C_sf"/>
</dbReference>
<keyword evidence="7" id="KW-0813">Transport</keyword>
<feature type="domain" description="Mechanosensitive ion channel MscS C-terminal" evidence="9">
    <location>
        <begin position="179"/>
        <end position="260"/>
    </location>
</feature>
<evidence type="ECO:0000313" key="11">
    <source>
        <dbReference type="Proteomes" id="UP000516369"/>
    </source>
</evidence>
<comment type="subcellular location">
    <subcellularLocation>
        <location evidence="7">Cell inner membrane</location>
        <topology evidence="7">Multi-pass membrane protein</topology>
    </subcellularLocation>
    <subcellularLocation>
        <location evidence="1">Cell membrane</location>
        <topology evidence="1">Multi-pass membrane protein</topology>
    </subcellularLocation>
</comment>
<dbReference type="Gene3D" id="3.30.70.100">
    <property type="match status" value="1"/>
</dbReference>
<evidence type="ECO:0000256" key="7">
    <source>
        <dbReference type="RuleBase" id="RU369025"/>
    </source>
</evidence>
<dbReference type="PANTHER" id="PTHR30221">
    <property type="entry name" value="SMALL-CONDUCTANCE MECHANOSENSITIVE CHANNEL"/>
    <property type="match status" value="1"/>
</dbReference>
<evidence type="ECO:0000256" key="2">
    <source>
        <dbReference type="ARBA" id="ARBA00008017"/>
    </source>
</evidence>
<keyword evidence="7" id="KW-0407">Ion channel</keyword>
<name>A0A7H1N2R8_9PROT</name>
<keyword evidence="5 7" id="KW-1133">Transmembrane helix</keyword>
<keyword evidence="6 7" id="KW-0472">Membrane</keyword>
<evidence type="ECO:0000256" key="5">
    <source>
        <dbReference type="ARBA" id="ARBA00022989"/>
    </source>
</evidence>
<keyword evidence="7" id="KW-0997">Cell inner membrane</keyword>
<dbReference type="InterPro" id="IPR011014">
    <property type="entry name" value="MscS_channel_TM-2"/>
</dbReference>
<keyword evidence="4 7" id="KW-0812">Transmembrane</keyword>
<dbReference type="InterPro" id="IPR010920">
    <property type="entry name" value="LSM_dom_sf"/>
</dbReference>
<comment type="subunit">
    <text evidence="7">Homoheptamer.</text>
</comment>
<dbReference type="SUPFAM" id="SSF50182">
    <property type="entry name" value="Sm-like ribonucleoproteins"/>
    <property type="match status" value="1"/>
</dbReference>
<dbReference type="Pfam" id="PF21082">
    <property type="entry name" value="MS_channel_3rd"/>
    <property type="match status" value="1"/>
</dbReference>
<dbReference type="InterPro" id="IPR045275">
    <property type="entry name" value="MscS_archaea/bacteria_type"/>
</dbReference>
<keyword evidence="3" id="KW-1003">Cell membrane</keyword>
<dbReference type="RefSeq" id="WP_190260515.1">
    <property type="nucleotide sequence ID" value="NZ_CP053923.1"/>
</dbReference>
<dbReference type="PANTHER" id="PTHR30221:SF1">
    <property type="entry name" value="SMALL-CONDUCTANCE MECHANOSENSITIVE CHANNEL"/>
    <property type="match status" value="1"/>
</dbReference>
<dbReference type="SUPFAM" id="SSF82689">
    <property type="entry name" value="Mechanosensitive channel protein MscS (YggB), C-terminal domain"/>
    <property type="match status" value="1"/>
</dbReference>
<evidence type="ECO:0000256" key="6">
    <source>
        <dbReference type="ARBA" id="ARBA00023136"/>
    </source>
</evidence>
<dbReference type="AlphaFoldDB" id="A0A7H1N2R8"/>
<dbReference type="InterPro" id="IPR049278">
    <property type="entry name" value="MS_channel_C"/>
</dbReference>
<comment type="caution">
    <text evidence="7">Lacks conserved residue(s) required for the propagation of feature annotation.</text>
</comment>
<evidence type="ECO:0000256" key="1">
    <source>
        <dbReference type="ARBA" id="ARBA00004651"/>
    </source>
</evidence>
<dbReference type="InterPro" id="IPR023408">
    <property type="entry name" value="MscS_beta-dom_sf"/>
</dbReference>
<sequence>MDQLGSEWLQQIGAWAEDHRFALINAALLLAIGWLLARWVGKRVQRIKSRPGRVSPYRIVIAGLVRYTIVALVLVTALSALGVPTAGGAVVFVAITLGMAVAAQGTLHNVIAGALVQALRPLRVGDAIETDGAAGLVTEIGLLTISLRSDDGVFISIPNCQLWSGVVRNYSRLGTRRFEVTVSIGYDQDIDEVVSLCRELMASNGRVLREPPPDVVVAALGDTAVAISVRGWTCSPSYADVRCQLNREIKKALDAAGIHMAPMAPRLPVQVAAEPPTYLASALRARGRSRAIEP</sequence>
<feature type="transmembrane region" description="Helical" evidence="7">
    <location>
        <begin position="20"/>
        <end position="40"/>
    </location>
</feature>
<organism evidence="10 11">
    <name type="scientific">Defluviicoccus vanus</name>
    <dbReference type="NCBI Taxonomy" id="111831"/>
    <lineage>
        <taxon>Bacteria</taxon>
        <taxon>Pseudomonadati</taxon>
        <taxon>Pseudomonadota</taxon>
        <taxon>Alphaproteobacteria</taxon>
        <taxon>Rhodospirillales</taxon>
        <taxon>Rhodospirillaceae</taxon>
        <taxon>Defluviicoccus</taxon>
    </lineage>
</organism>
<dbReference type="EMBL" id="CP053923">
    <property type="protein sequence ID" value="QNT70004.1"/>
    <property type="molecule type" value="Genomic_DNA"/>
</dbReference>
<comment type="similarity">
    <text evidence="2 7">Belongs to the MscS (TC 1.A.23) family.</text>
</comment>
<evidence type="ECO:0000256" key="4">
    <source>
        <dbReference type="ARBA" id="ARBA00022692"/>
    </source>
</evidence>
<proteinExistence type="inferred from homology"/>
<accession>A0A7H1N2R8</accession>
<dbReference type="Pfam" id="PF00924">
    <property type="entry name" value="MS_channel_2nd"/>
    <property type="match status" value="1"/>
</dbReference>
<dbReference type="InterPro" id="IPR006685">
    <property type="entry name" value="MscS_channel_2nd"/>
</dbReference>
<evidence type="ECO:0000256" key="3">
    <source>
        <dbReference type="ARBA" id="ARBA00022475"/>
    </source>
</evidence>